<dbReference type="PANTHER" id="PTHR47053">
    <property type="entry name" value="MUREIN DD-ENDOPEPTIDASE MEPH-RELATED"/>
    <property type="match status" value="1"/>
</dbReference>
<dbReference type="GO" id="GO:0008234">
    <property type="term" value="F:cysteine-type peptidase activity"/>
    <property type="evidence" value="ECO:0007669"/>
    <property type="project" value="UniProtKB-KW"/>
</dbReference>
<dbReference type="EMBL" id="CP034235">
    <property type="protein sequence ID" value="QGQ96513.1"/>
    <property type="molecule type" value="Genomic_DNA"/>
</dbReference>
<dbReference type="RefSeq" id="WP_155701584.1">
    <property type="nucleotide sequence ID" value="NZ_CP034235.1"/>
</dbReference>
<dbReference type="InterPro" id="IPR051202">
    <property type="entry name" value="Peptidase_C40"/>
</dbReference>
<dbReference type="SUPFAM" id="SSF54001">
    <property type="entry name" value="Cysteine proteinases"/>
    <property type="match status" value="1"/>
</dbReference>
<keyword evidence="4" id="KW-0788">Thiol protease</keyword>
<proteinExistence type="inferred from homology"/>
<dbReference type="OrthoDB" id="9813118at2"/>
<dbReference type="Pfam" id="PF00877">
    <property type="entry name" value="NLPC_P60"/>
    <property type="match status" value="1"/>
</dbReference>
<name>A0A6B8RLU3_9BACL</name>
<evidence type="ECO:0000259" key="6">
    <source>
        <dbReference type="PROSITE" id="PS51935"/>
    </source>
</evidence>
<protein>
    <submittedName>
        <fullName evidence="7">NlpC/P60 family protein</fullName>
    </submittedName>
</protein>
<dbReference type="InterPro" id="IPR000064">
    <property type="entry name" value="NLP_P60_dom"/>
</dbReference>
<feature type="chain" id="PRO_5038731491" evidence="5">
    <location>
        <begin position="28"/>
        <end position="168"/>
    </location>
</feature>
<accession>A0A6B8RLU3</accession>
<reference evidence="8" key="1">
    <citation type="submission" date="2018-11" db="EMBL/GenBank/DDBJ databases">
        <title>Complete genome sequence of Paenibacillus sp. ML311-T8.</title>
        <authorList>
            <person name="Nam Y.-D."/>
            <person name="Kang J."/>
            <person name="Chung W.-H."/>
            <person name="Park Y.S."/>
        </authorList>
    </citation>
    <scope>NUCLEOTIDE SEQUENCE [LARGE SCALE GENOMIC DNA]</scope>
    <source>
        <strain evidence="8">ML311-T8</strain>
    </source>
</reference>
<evidence type="ECO:0000256" key="5">
    <source>
        <dbReference type="SAM" id="SignalP"/>
    </source>
</evidence>
<dbReference type="KEGG" id="ppsc:EHS13_17285"/>
<evidence type="ECO:0000256" key="4">
    <source>
        <dbReference type="ARBA" id="ARBA00022807"/>
    </source>
</evidence>
<keyword evidence="5" id="KW-0732">Signal</keyword>
<evidence type="ECO:0000313" key="8">
    <source>
        <dbReference type="Proteomes" id="UP000426246"/>
    </source>
</evidence>
<gene>
    <name evidence="7" type="ORF">EHS13_17285</name>
</gene>
<feature type="signal peptide" evidence="5">
    <location>
        <begin position="1"/>
        <end position="27"/>
    </location>
</feature>
<dbReference type="GO" id="GO:0006508">
    <property type="term" value="P:proteolysis"/>
    <property type="evidence" value="ECO:0007669"/>
    <property type="project" value="UniProtKB-KW"/>
</dbReference>
<organism evidence="7 8">
    <name type="scientific">Paenibacillus psychroresistens</name>
    <dbReference type="NCBI Taxonomy" id="1778678"/>
    <lineage>
        <taxon>Bacteria</taxon>
        <taxon>Bacillati</taxon>
        <taxon>Bacillota</taxon>
        <taxon>Bacilli</taxon>
        <taxon>Bacillales</taxon>
        <taxon>Paenibacillaceae</taxon>
        <taxon>Paenibacillus</taxon>
    </lineage>
</organism>
<evidence type="ECO:0000313" key="7">
    <source>
        <dbReference type="EMBL" id="QGQ96513.1"/>
    </source>
</evidence>
<dbReference type="Proteomes" id="UP000426246">
    <property type="component" value="Chromosome"/>
</dbReference>
<evidence type="ECO:0000256" key="2">
    <source>
        <dbReference type="ARBA" id="ARBA00022670"/>
    </source>
</evidence>
<dbReference type="Gene3D" id="3.90.1720.10">
    <property type="entry name" value="endopeptidase domain like (from Nostoc punctiforme)"/>
    <property type="match status" value="1"/>
</dbReference>
<comment type="similarity">
    <text evidence="1">Belongs to the peptidase C40 family.</text>
</comment>
<keyword evidence="3" id="KW-0378">Hydrolase</keyword>
<sequence>MKFSIKMLTTKFVTVSLALTVAFSASAAILMPQPVQAYSKNIQTGINLITTANWYLGVRYKFGAKTNIEYEFDCSSLTKYVFGRNYMYLPRTSIEQSKMGKYVSKSNLKKGDLVFFTTSASGKKIAHVGIYSEKGYFVHTYGKGGVTYSNINSGWWKDHYVTARRIFG</sequence>
<evidence type="ECO:0000256" key="1">
    <source>
        <dbReference type="ARBA" id="ARBA00007074"/>
    </source>
</evidence>
<dbReference type="PROSITE" id="PS51935">
    <property type="entry name" value="NLPC_P60"/>
    <property type="match status" value="1"/>
</dbReference>
<dbReference type="PANTHER" id="PTHR47053:SF1">
    <property type="entry name" value="MUREIN DD-ENDOPEPTIDASE MEPH-RELATED"/>
    <property type="match status" value="1"/>
</dbReference>
<keyword evidence="8" id="KW-1185">Reference proteome</keyword>
<evidence type="ECO:0000256" key="3">
    <source>
        <dbReference type="ARBA" id="ARBA00022801"/>
    </source>
</evidence>
<keyword evidence="2" id="KW-0645">Protease</keyword>
<dbReference type="AlphaFoldDB" id="A0A6B8RLU3"/>
<dbReference type="InterPro" id="IPR038765">
    <property type="entry name" value="Papain-like_cys_pep_sf"/>
</dbReference>
<feature type="domain" description="NlpC/P60" evidence="6">
    <location>
        <begin position="42"/>
        <end position="167"/>
    </location>
</feature>